<feature type="transmembrane region" description="Helical" evidence="2">
    <location>
        <begin position="411"/>
        <end position="432"/>
    </location>
</feature>
<feature type="transmembrane region" description="Helical" evidence="2">
    <location>
        <begin position="116"/>
        <end position="139"/>
    </location>
</feature>
<evidence type="ECO:0000256" key="2">
    <source>
        <dbReference type="SAM" id="Phobius"/>
    </source>
</evidence>
<organism evidence="3 4">
    <name type="scientific">Syncephalis pseudoplumigaleata</name>
    <dbReference type="NCBI Taxonomy" id="1712513"/>
    <lineage>
        <taxon>Eukaryota</taxon>
        <taxon>Fungi</taxon>
        <taxon>Fungi incertae sedis</taxon>
        <taxon>Zoopagomycota</taxon>
        <taxon>Zoopagomycotina</taxon>
        <taxon>Zoopagomycetes</taxon>
        <taxon>Zoopagales</taxon>
        <taxon>Piptocephalidaceae</taxon>
        <taxon>Syncephalis</taxon>
    </lineage>
</organism>
<reference evidence="4" key="1">
    <citation type="journal article" date="2018" name="Nat. Microbiol.">
        <title>Leveraging single-cell genomics to expand the fungal tree of life.</title>
        <authorList>
            <person name="Ahrendt S.R."/>
            <person name="Quandt C.A."/>
            <person name="Ciobanu D."/>
            <person name="Clum A."/>
            <person name="Salamov A."/>
            <person name="Andreopoulos B."/>
            <person name="Cheng J.F."/>
            <person name="Woyke T."/>
            <person name="Pelin A."/>
            <person name="Henrissat B."/>
            <person name="Reynolds N.K."/>
            <person name="Benny G.L."/>
            <person name="Smith M.E."/>
            <person name="James T.Y."/>
            <person name="Grigoriev I.V."/>
        </authorList>
    </citation>
    <scope>NUCLEOTIDE SEQUENCE [LARGE SCALE GENOMIC DNA]</scope>
    <source>
        <strain evidence="4">Benny S71-1</strain>
    </source>
</reference>
<evidence type="ECO:0000313" key="4">
    <source>
        <dbReference type="Proteomes" id="UP000278143"/>
    </source>
</evidence>
<feature type="compositionally biased region" description="Basic and acidic residues" evidence="1">
    <location>
        <begin position="529"/>
        <end position="540"/>
    </location>
</feature>
<dbReference type="OrthoDB" id="5598272at2759"/>
<protein>
    <submittedName>
        <fullName evidence="3">Uncharacterized protein</fullName>
    </submittedName>
</protein>
<feature type="transmembrane region" description="Helical" evidence="2">
    <location>
        <begin position="444"/>
        <end position="464"/>
    </location>
</feature>
<sequence length="551" mass="61995">MQFTSPPPFAPHCDYSVNFHDCQDERFHLIIFIVSVAFHLVAIAVGCYTTFWLNAASYPAADSLGASSRNNLHHQLHNQQQQQQQQQQPSGKPHGACLAESGEKFRLIRQPMKVSSIMWVAFLVARLVHNTVCMLELVPLLSVRLLLMSLSVCFGCCCIFIFAAGVIETVHLTMGQAFFQQKSYLHQVLQLRMPSPRAIIWSLVVLVLTTTLAHLVLIFMAGSYGQAGDWRRYRRYSHYAWAIWSVSYVAMGVLYTYYALILTIILKQLLPADACGEWKSPSSLSLEQHLRHHPSENELLSAAAANAATAASKSPDTCPSDGIGRMEFAYMADHKQYNHHHRHNSGHSWQSVSLYDRRHSIRTATGPATIIKQLDRDATAADAYSARSECLAPGELELNEKIKSIRRLRSMLFYLLFIYLFTIVSVFLWGFASNLLFTAPIFNRIAETLYVAVLVPVLALGIFYRQWQMDRSRRRQARLASIGRRPSAWSLPFPPKGDDNISLDGLDKPDAFDALDALDALDAHDDAFHPPLSDHHDDHNTPAPASFPLSF</sequence>
<dbReference type="AlphaFoldDB" id="A0A4P9Z6E1"/>
<keyword evidence="4" id="KW-1185">Reference proteome</keyword>
<feature type="region of interest" description="Disordered" evidence="1">
    <location>
        <begin position="529"/>
        <end position="551"/>
    </location>
</feature>
<feature type="compositionally biased region" description="Low complexity" evidence="1">
    <location>
        <begin position="77"/>
        <end position="88"/>
    </location>
</feature>
<evidence type="ECO:0000313" key="3">
    <source>
        <dbReference type="EMBL" id="RKP27411.1"/>
    </source>
</evidence>
<keyword evidence="2" id="KW-1133">Transmembrane helix</keyword>
<feature type="transmembrane region" description="Helical" evidence="2">
    <location>
        <begin position="241"/>
        <end position="260"/>
    </location>
</feature>
<keyword evidence="2" id="KW-0472">Membrane</keyword>
<feature type="transmembrane region" description="Helical" evidence="2">
    <location>
        <begin position="198"/>
        <end position="221"/>
    </location>
</feature>
<dbReference type="Proteomes" id="UP000278143">
    <property type="component" value="Unassembled WGS sequence"/>
</dbReference>
<feature type="transmembrane region" description="Helical" evidence="2">
    <location>
        <begin position="27"/>
        <end position="53"/>
    </location>
</feature>
<evidence type="ECO:0000256" key="1">
    <source>
        <dbReference type="SAM" id="MobiDB-lite"/>
    </source>
</evidence>
<gene>
    <name evidence="3" type="ORF">SYNPS1DRAFT_26938</name>
</gene>
<feature type="transmembrane region" description="Helical" evidence="2">
    <location>
        <begin position="145"/>
        <end position="167"/>
    </location>
</feature>
<proteinExistence type="predicted"/>
<keyword evidence="2" id="KW-0812">Transmembrane</keyword>
<feature type="region of interest" description="Disordered" evidence="1">
    <location>
        <begin position="75"/>
        <end position="95"/>
    </location>
</feature>
<accession>A0A4P9Z6E1</accession>
<name>A0A4P9Z6E1_9FUNG</name>
<dbReference type="EMBL" id="KZ989212">
    <property type="protein sequence ID" value="RKP27411.1"/>
    <property type="molecule type" value="Genomic_DNA"/>
</dbReference>